<keyword evidence="3" id="KW-1185">Reference proteome</keyword>
<dbReference type="AlphaFoldDB" id="A0A7X2D4E4"/>
<keyword evidence="1" id="KW-0472">Membrane</keyword>
<dbReference type="OrthoDB" id="7360798at2"/>
<gene>
    <name evidence="2" type="ORF">GHC57_08380</name>
</gene>
<dbReference type="RefSeq" id="WP_153343125.1">
    <property type="nucleotide sequence ID" value="NZ_WIVE01000021.1"/>
</dbReference>
<accession>A0A7X2D4E4</accession>
<evidence type="ECO:0000313" key="3">
    <source>
        <dbReference type="Proteomes" id="UP000434582"/>
    </source>
</evidence>
<name>A0A7X2D4E4_9PROT</name>
<protein>
    <submittedName>
        <fullName evidence="2">Uncharacterized protein</fullName>
    </submittedName>
</protein>
<dbReference type="Proteomes" id="UP000434582">
    <property type="component" value="Unassembled WGS sequence"/>
</dbReference>
<sequence>MRFFGWVLIAVAFITASAEAVLALGPGPRPVLATGDIWTLLSGLPSGAGSTSGHWLDVVTATVMMLPAWIAVGLTGVMMVVTGRLRRRRHRLSAFDAGR</sequence>
<keyword evidence="1" id="KW-0812">Transmembrane</keyword>
<reference evidence="2 3" key="1">
    <citation type="submission" date="2019-10" db="EMBL/GenBank/DDBJ databases">
        <title>Draft whole-genome sequence of the purple nonsulfur photosynthetic bacterium Roseospira navarrensis DSM 15114.</title>
        <authorList>
            <person name="Kyndt J.A."/>
            <person name="Meyer T.E."/>
        </authorList>
    </citation>
    <scope>NUCLEOTIDE SEQUENCE [LARGE SCALE GENOMIC DNA]</scope>
    <source>
        <strain evidence="2 3">DSM 15114</strain>
    </source>
</reference>
<evidence type="ECO:0000313" key="2">
    <source>
        <dbReference type="EMBL" id="MQX36532.1"/>
    </source>
</evidence>
<dbReference type="EMBL" id="WIVE01000021">
    <property type="protein sequence ID" value="MQX36532.1"/>
    <property type="molecule type" value="Genomic_DNA"/>
</dbReference>
<evidence type="ECO:0000256" key="1">
    <source>
        <dbReference type="SAM" id="Phobius"/>
    </source>
</evidence>
<keyword evidence="1" id="KW-1133">Transmembrane helix</keyword>
<organism evidence="2 3">
    <name type="scientific">Roseospira navarrensis</name>
    <dbReference type="NCBI Taxonomy" id="140058"/>
    <lineage>
        <taxon>Bacteria</taxon>
        <taxon>Pseudomonadati</taxon>
        <taxon>Pseudomonadota</taxon>
        <taxon>Alphaproteobacteria</taxon>
        <taxon>Rhodospirillales</taxon>
        <taxon>Rhodospirillaceae</taxon>
        <taxon>Roseospira</taxon>
    </lineage>
</organism>
<comment type="caution">
    <text evidence="2">The sequence shown here is derived from an EMBL/GenBank/DDBJ whole genome shotgun (WGS) entry which is preliminary data.</text>
</comment>
<feature type="transmembrane region" description="Helical" evidence="1">
    <location>
        <begin position="58"/>
        <end position="81"/>
    </location>
</feature>
<proteinExistence type="predicted"/>